<keyword evidence="9" id="KW-0413">Isomerase</keyword>
<dbReference type="PANTHER" id="PTHR30153:SF2">
    <property type="entry name" value="REPLICATIVE DNA HELICASE"/>
    <property type="match status" value="1"/>
</dbReference>
<evidence type="ECO:0000256" key="1">
    <source>
        <dbReference type="ARBA" id="ARBA00008428"/>
    </source>
</evidence>
<evidence type="ECO:0000256" key="11">
    <source>
        <dbReference type="NCBIfam" id="TIGR00665"/>
    </source>
</evidence>
<comment type="caution">
    <text evidence="15">The sequence shown here is derived from an EMBL/GenBank/DDBJ whole genome shotgun (WGS) entry which is preliminary data.</text>
</comment>
<dbReference type="Proteomes" id="UP000006443">
    <property type="component" value="Unassembled WGS sequence"/>
</dbReference>
<keyword evidence="8 12" id="KW-0238">DNA-binding</keyword>
<sequence>MSGNMERVPPQNLEAEQSVLGSMLIDKDAIVASSEYLRATDFYRDGHQKIYQAMLDLSERGEPVDLVTLAEELSQQNQLDNIGGMPYLTTLANIVPTAANVGYYARIVQEKAVLRSLINSATRIVSRAFEAKDDVEEIMDEAEQAIFEVSQRSNPQGFALMKDILKGAFDRIDKLWGNKGGVTGVPTGFPDLDNMTSGFQNSDLIILAARPSMGKTTLALNIAQHIAVNEKLPVAVFSLEMSKEQLVQRILCAQANIDAQRLRRGFLAEDDYPRLTKAAGPLAEAPLFIDDTAAISVMEMRAKARRLKAEHGLSAIFIDYLQLMQGSGRAENRQQEISGISRSLKALAKELDCPVVALSQLSRAVEQREKKRPILSDLLESGGIEANADIVAFIYREGYYDPNMENRQDTEIILAKQRNGPVGTINLYFKESHNKFLSISRDHEPGMEPPATA</sequence>
<dbReference type="SUPFAM" id="SSF52540">
    <property type="entry name" value="P-loop containing nucleoside triphosphate hydrolases"/>
    <property type="match status" value="1"/>
</dbReference>
<dbReference type="AlphaFoldDB" id="C0GI98"/>
<dbReference type="GO" id="GO:0005829">
    <property type="term" value="C:cytosol"/>
    <property type="evidence" value="ECO:0007669"/>
    <property type="project" value="TreeGrafter"/>
</dbReference>
<name>C0GI98_DETAL</name>
<comment type="similarity">
    <text evidence="1 12">Belongs to the helicase family. DnaB subfamily.</text>
</comment>
<organism evidence="15 16">
    <name type="scientific">Dethiobacter alkaliphilus AHT 1</name>
    <dbReference type="NCBI Taxonomy" id="555088"/>
    <lineage>
        <taxon>Bacteria</taxon>
        <taxon>Bacillati</taxon>
        <taxon>Bacillota</taxon>
        <taxon>Dethiobacteria</taxon>
        <taxon>Dethiobacterales</taxon>
        <taxon>Dethiobacteraceae</taxon>
        <taxon>Dethiobacter</taxon>
    </lineage>
</organism>
<dbReference type="InterPro" id="IPR036185">
    <property type="entry name" value="DNA_heli_DnaB-like_N_sf"/>
</dbReference>
<dbReference type="STRING" id="555088.DealDRAFT_2207"/>
<dbReference type="GO" id="GO:0016887">
    <property type="term" value="F:ATP hydrolysis activity"/>
    <property type="evidence" value="ECO:0007669"/>
    <property type="project" value="RHEA"/>
</dbReference>
<evidence type="ECO:0000256" key="6">
    <source>
        <dbReference type="ARBA" id="ARBA00022806"/>
    </source>
</evidence>
<dbReference type="RefSeq" id="WP_008517393.1">
    <property type="nucleotide sequence ID" value="NZ_ACJM01000011.1"/>
</dbReference>
<dbReference type="CDD" id="cd00984">
    <property type="entry name" value="DnaB_C"/>
    <property type="match status" value="1"/>
</dbReference>
<evidence type="ECO:0000256" key="12">
    <source>
        <dbReference type="RuleBase" id="RU362085"/>
    </source>
</evidence>
<keyword evidence="4 12" id="KW-0547">Nucleotide-binding</keyword>
<evidence type="ECO:0000313" key="15">
    <source>
        <dbReference type="EMBL" id="EEG76946.1"/>
    </source>
</evidence>
<dbReference type="PANTHER" id="PTHR30153">
    <property type="entry name" value="REPLICATIVE DNA HELICASE DNAB"/>
    <property type="match status" value="1"/>
</dbReference>
<dbReference type="EC" id="5.6.2.3" evidence="11 12"/>
<dbReference type="GO" id="GO:1990077">
    <property type="term" value="C:primosome complex"/>
    <property type="evidence" value="ECO:0007669"/>
    <property type="project" value="UniProtKB-UniRule"/>
</dbReference>
<evidence type="ECO:0000256" key="5">
    <source>
        <dbReference type="ARBA" id="ARBA00022801"/>
    </source>
</evidence>
<dbReference type="InterPro" id="IPR016136">
    <property type="entry name" value="DNA_helicase_N/primase_C"/>
</dbReference>
<feature type="domain" description="SF4 helicase" evidence="14">
    <location>
        <begin position="178"/>
        <end position="443"/>
    </location>
</feature>
<keyword evidence="3 12" id="KW-0235">DNA replication</keyword>
<feature type="coiled-coil region" evidence="13">
    <location>
        <begin position="125"/>
        <end position="152"/>
    </location>
</feature>
<dbReference type="InterPro" id="IPR007693">
    <property type="entry name" value="DNA_helicase_DnaB-like_N"/>
</dbReference>
<evidence type="ECO:0000256" key="10">
    <source>
        <dbReference type="ARBA" id="ARBA00048954"/>
    </source>
</evidence>
<dbReference type="InterPro" id="IPR007694">
    <property type="entry name" value="DNA_helicase_DnaB-like_C"/>
</dbReference>
<dbReference type="NCBIfam" id="NF004384">
    <property type="entry name" value="PRK05748.1"/>
    <property type="match status" value="1"/>
</dbReference>
<evidence type="ECO:0000256" key="8">
    <source>
        <dbReference type="ARBA" id="ARBA00023125"/>
    </source>
</evidence>
<dbReference type="PROSITE" id="PS51199">
    <property type="entry name" value="SF4_HELICASE"/>
    <property type="match status" value="1"/>
</dbReference>
<dbReference type="GO" id="GO:0006269">
    <property type="term" value="P:DNA replication, synthesis of primer"/>
    <property type="evidence" value="ECO:0007669"/>
    <property type="project" value="UniProtKB-UniRule"/>
</dbReference>
<dbReference type="EMBL" id="ACJM01000011">
    <property type="protein sequence ID" value="EEG76946.1"/>
    <property type="molecule type" value="Genomic_DNA"/>
</dbReference>
<keyword evidence="13" id="KW-0175">Coiled coil</keyword>
<keyword evidence="5 12" id="KW-0378">Hydrolase</keyword>
<keyword evidence="16" id="KW-1185">Reference proteome</keyword>
<evidence type="ECO:0000259" key="14">
    <source>
        <dbReference type="PROSITE" id="PS51199"/>
    </source>
</evidence>
<dbReference type="GO" id="GO:0005524">
    <property type="term" value="F:ATP binding"/>
    <property type="evidence" value="ECO:0007669"/>
    <property type="project" value="UniProtKB-UniRule"/>
</dbReference>
<comment type="catalytic activity">
    <reaction evidence="10 12">
        <text>ATP + H2O = ADP + phosphate + H(+)</text>
        <dbReference type="Rhea" id="RHEA:13065"/>
        <dbReference type="ChEBI" id="CHEBI:15377"/>
        <dbReference type="ChEBI" id="CHEBI:15378"/>
        <dbReference type="ChEBI" id="CHEBI:30616"/>
        <dbReference type="ChEBI" id="CHEBI:43474"/>
        <dbReference type="ChEBI" id="CHEBI:456216"/>
        <dbReference type="EC" id="5.6.2.3"/>
    </reaction>
</comment>
<proteinExistence type="inferred from homology"/>
<evidence type="ECO:0000256" key="3">
    <source>
        <dbReference type="ARBA" id="ARBA00022705"/>
    </source>
</evidence>
<dbReference type="InterPro" id="IPR007692">
    <property type="entry name" value="DNA_helicase_DnaB"/>
</dbReference>
<dbReference type="FunFam" id="1.10.860.10:FF:000001">
    <property type="entry name" value="Replicative DNA helicase"/>
    <property type="match status" value="1"/>
</dbReference>
<comment type="function">
    <text evidence="12">The main replicative DNA helicase, it participates in initiation and elongation during chromosome replication. Travels ahead of the DNA replisome, separating dsDNA into templates for DNA synthesis. A processive ATP-dependent 5'-3' DNA helicase it has DNA-dependent ATPase activity.</text>
</comment>
<dbReference type="OrthoDB" id="9773982at2"/>
<dbReference type="FunFam" id="3.40.50.300:FF:000076">
    <property type="entry name" value="Replicative DNA helicase"/>
    <property type="match status" value="1"/>
</dbReference>
<dbReference type="GO" id="GO:0043139">
    <property type="term" value="F:5'-3' DNA helicase activity"/>
    <property type="evidence" value="ECO:0007669"/>
    <property type="project" value="UniProtKB-EC"/>
</dbReference>
<evidence type="ECO:0000256" key="9">
    <source>
        <dbReference type="ARBA" id="ARBA00023235"/>
    </source>
</evidence>
<evidence type="ECO:0000313" key="16">
    <source>
        <dbReference type="Proteomes" id="UP000006443"/>
    </source>
</evidence>
<dbReference type="NCBIfam" id="TIGR00665">
    <property type="entry name" value="DnaB"/>
    <property type="match status" value="1"/>
</dbReference>
<keyword evidence="6 12" id="KW-0347">Helicase</keyword>
<accession>C0GI98</accession>
<evidence type="ECO:0000256" key="4">
    <source>
        <dbReference type="ARBA" id="ARBA00022741"/>
    </source>
</evidence>
<evidence type="ECO:0000256" key="7">
    <source>
        <dbReference type="ARBA" id="ARBA00022840"/>
    </source>
</evidence>
<dbReference type="Gene3D" id="3.40.50.300">
    <property type="entry name" value="P-loop containing nucleotide triphosphate hydrolases"/>
    <property type="match status" value="1"/>
</dbReference>
<dbReference type="Pfam" id="PF00772">
    <property type="entry name" value="DnaB"/>
    <property type="match status" value="1"/>
</dbReference>
<dbReference type="eggNOG" id="COG0305">
    <property type="taxonomic scope" value="Bacteria"/>
</dbReference>
<dbReference type="Pfam" id="PF03796">
    <property type="entry name" value="DnaB_C"/>
    <property type="match status" value="1"/>
</dbReference>
<dbReference type="Gene3D" id="1.10.860.10">
    <property type="entry name" value="DNAb Helicase, Chain A"/>
    <property type="match status" value="1"/>
</dbReference>
<keyword evidence="7 12" id="KW-0067">ATP-binding</keyword>
<reference evidence="15 16" key="1">
    <citation type="submission" date="2009-02" db="EMBL/GenBank/DDBJ databases">
        <title>Sequencing of the draft genome and assembly of Dethiobacter alkaliphilus AHT 1.</title>
        <authorList>
            <consortium name="US DOE Joint Genome Institute (JGI-PGF)"/>
            <person name="Lucas S."/>
            <person name="Copeland A."/>
            <person name="Lapidus A."/>
            <person name="Glavina del Rio T."/>
            <person name="Dalin E."/>
            <person name="Tice H."/>
            <person name="Bruce D."/>
            <person name="Goodwin L."/>
            <person name="Pitluck S."/>
            <person name="Larimer F."/>
            <person name="Land M.L."/>
            <person name="Hauser L."/>
            <person name="Muyzer G."/>
        </authorList>
    </citation>
    <scope>NUCLEOTIDE SEQUENCE [LARGE SCALE GENOMIC DNA]</scope>
    <source>
        <strain evidence="15 16">AHT 1</strain>
    </source>
</reference>
<gene>
    <name evidence="15" type="ORF">DealDRAFT_2207</name>
</gene>
<protein>
    <recommendedName>
        <fullName evidence="11 12">Replicative DNA helicase</fullName>
        <ecNumber evidence="11 12">5.6.2.3</ecNumber>
    </recommendedName>
</protein>
<dbReference type="SUPFAM" id="SSF48024">
    <property type="entry name" value="N-terminal domain of DnaB helicase"/>
    <property type="match status" value="1"/>
</dbReference>
<dbReference type="GO" id="GO:0003677">
    <property type="term" value="F:DNA binding"/>
    <property type="evidence" value="ECO:0007669"/>
    <property type="project" value="UniProtKB-UniRule"/>
</dbReference>
<dbReference type="InterPro" id="IPR027417">
    <property type="entry name" value="P-loop_NTPase"/>
</dbReference>
<dbReference type="GO" id="GO:0042802">
    <property type="term" value="F:identical protein binding"/>
    <property type="evidence" value="ECO:0007669"/>
    <property type="project" value="UniProtKB-ARBA"/>
</dbReference>
<keyword evidence="2 12" id="KW-0639">Primosome</keyword>
<evidence type="ECO:0000256" key="13">
    <source>
        <dbReference type="SAM" id="Coils"/>
    </source>
</evidence>
<evidence type="ECO:0000256" key="2">
    <source>
        <dbReference type="ARBA" id="ARBA00022515"/>
    </source>
</evidence>